<dbReference type="STRING" id="1798516.A2950_00725"/>
<organism evidence="1 2">
    <name type="scientific">Candidatus Kaiserbacteria bacterium RIFCSPLOWO2_01_FULL_55_19</name>
    <dbReference type="NCBI Taxonomy" id="1798516"/>
    <lineage>
        <taxon>Bacteria</taxon>
        <taxon>Candidatus Kaiseribacteriota</taxon>
    </lineage>
</organism>
<sequence>MPKKTSVVEEEFRARCEEALVILTMRWEVIQALFTRQVSVVSQDRRAKIQSLTGRFGTKDAEPFAALSVEMLQKWSAEDAEFFASEWKRGVKFATEVFGANAVGVALEAMKSNREVN</sequence>
<reference evidence="1 2" key="1">
    <citation type="journal article" date="2016" name="Nat. Commun.">
        <title>Thousands of microbial genomes shed light on interconnected biogeochemical processes in an aquifer system.</title>
        <authorList>
            <person name="Anantharaman K."/>
            <person name="Brown C.T."/>
            <person name="Hug L.A."/>
            <person name="Sharon I."/>
            <person name="Castelle C.J."/>
            <person name="Probst A.J."/>
            <person name="Thomas B.C."/>
            <person name="Singh A."/>
            <person name="Wilkins M.J."/>
            <person name="Karaoz U."/>
            <person name="Brodie E.L."/>
            <person name="Williams K.H."/>
            <person name="Hubbard S.S."/>
            <person name="Banfield J.F."/>
        </authorList>
    </citation>
    <scope>NUCLEOTIDE SEQUENCE [LARGE SCALE GENOMIC DNA]</scope>
</reference>
<dbReference type="AlphaFoldDB" id="A0A1F6ES80"/>
<name>A0A1F6ES80_9BACT</name>
<dbReference type="EMBL" id="MFMD01000015">
    <property type="protein sequence ID" value="OGG76480.1"/>
    <property type="molecule type" value="Genomic_DNA"/>
</dbReference>
<evidence type="ECO:0000313" key="2">
    <source>
        <dbReference type="Proteomes" id="UP000176714"/>
    </source>
</evidence>
<protein>
    <submittedName>
        <fullName evidence="1">Uncharacterized protein</fullName>
    </submittedName>
</protein>
<gene>
    <name evidence="1" type="ORF">A2950_00725</name>
</gene>
<proteinExistence type="predicted"/>
<evidence type="ECO:0000313" key="1">
    <source>
        <dbReference type="EMBL" id="OGG76480.1"/>
    </source>
</evidence>
<dbReference type="Proteomes" id="UP000176714">
    <property type="component" value="Unassembled WGS sequence"/>
</dbReference>
<comment type="caution">
    <text evidence="1">The sequence shown here is derived from an EMBL/GenBank/DDBJ whole genome shotgun (WGS) entry which is preliminary data.</text>
</comment>
<accession>A0A1F6ES80</accession>